<sequence>MLNGLGISEQEEAVYVELLRRRRMTVSDLAEVLDAPVAAVTAAVARLVGLGLATRDDDESHVVVPPDVGLGTLIAQRQAALQQVQGRLTELVEVYRKGAVSSAGEIEALTTPEQLSTWLDNMERGARQEVLAFFRPPYVLDGNLDDSTNALATYRYVYERAALDDPRAPAEIGRFLKRGYEIRVATELPSKMIIVDREAVLLPMLPDQTSVRPGFLLVRGQALVHLLVAFFERVWQVATPLRLTVTSVTEGVSAWDDVDVTLLTYLLSGMPDKTVASRLGTSERTVQRRIRRLMELAGADSRMQLAWYAARSGMIPS</sequence>
<dbReference type="InterPro" id="IPR051797">
    <property type="entry name" value="TrmB-like"/>
</dbReference>
<dbReference type="PANTHER" id="PTHR34293">
    <property type="entry name" value="HTH-TYPE TRANSCRIPTIONAL REGULATOR TRMBL2"/>
    <property type="match status" value="1"/>
</dbReference>
<evidence type="ECO:0000313" key="3">
    <source>
        <dbReference type="Proteomes" id="UP000611554"/>
    </source>
</evidence>
<comment type="caution">
    <text evidence="2">The sequence shown here is derived from an EMBL/GenBank/DDBJ whole genome shotgun (WGS) entry which is preliminary data.</text>
</comment>
<keyword evidence="3" id="KW-1185">Reference proteome</keyword>
<name>A0ABQ2R369_9ACTN</name>
<dbReference type="PANTHER" id="PTHR34293:SF1">
    <property type="entry name" value="HTH-TYPE TRANSCRIPTIONAL REGULATOR TRMBL2"/>
    <property type="match status" value="1"/>
</dbReference>
<dbReference type="EMBL" id="BMQJ01000010">
    <property type="protein sequence ID" value="GGQ06747.1"/>
    <property type="molecule type" value="Genomic_DNA"/>
</dbReference>
<dbReference type="Pfam" id="PF01978">
    <property type="entry name" value="TrmB"/>
    <property type="match status" value="1"/>
</dbReference>
<dbReference type="SUPFAM" id="SSF46785">
    <property type="entry name" value="Winged helix' DNA-binding domain"/>
    <property type="match status" value="1"/>
</dbReference>
<accession>A0ABQ2R369</accession>
<dbReference type="RefSeq" id="WP_189248090.1">
    <property type="nucleotide sequence ID" value="NZ_BMQJ01000010.1"/>
</dbReference>
<evidence type="ECO:0000313" key="2">
    <source>
        <dbReference type="EMBL" id="GGQ06747.1"/>
    </source>
</evidence>
<reference evidence="3" key="1">
    <citation type="journal article" date="2019" name="Int. J. Syst. Evol. Microbiol.">
        <title>The Global Catalogue of Microorganisms (GCM) 10K type strain sequencing project: providing services to taxonomists for standard genome sequencing and annotation.</title>
        <authorList>
            <consortium name="The Broad Institute Genomics Platform"/>
            <consortium name="The Broad Institute Genome Sequencing Center for Infectious Disease"/>
            <person name="Wu L."/>
            <person name="Ma J."/>
        </authorList>
    </citation>
    <scope>NUCLEOTIDE SEQUENCE [LARGE SCALE GENOMIC DNA]</scope>
    <source>
        <strain evidence="3">JCM 3115</strain>
    </source>
</reference>
<evidence type="ECO:0000259" key="1">
    <source>
        <dbReference type="SMART" id="SM00421"/>
    </source>
</evidence>
<protein>
    <recommendedName>
        <fullName evidence="1">HTH luxR-type domain-containing protein</fullName>
    </recommendedName>
</protein>
<dbReference type="InterPro" id="IPR036388">
    <property type="entry name" value="WH-like_DNA-bd_sf"/>
</dbReference>
<dbReference type="SUPFAM" id="SSF46894">
    <property type="entry name" value="C-terminal effector domain of the bipartite response regulators"/>
    <property type="match status" value="1"/>
</dbReference>
<dbReference type="Gene3D" id="1.10.10.10">
    <property type="entry name" value="Winged helix-like DNA-binding domain superfamily/Winged helix DNA-binding domain"/>
    <property type="match status" value="2"/>
</dbReference>
<gene>
    <name evidence="2" type="ORF">GCM10010140_41170</name>
</gene>
<proteinExistence type="predicted"/>
<organism evidence="2 3">
    <name type="scientific">Streptosporangium pseudovulgare</name>
    <dbReference type="NCBI Taxonomy" id="35765"/>
    <lineage>
        <taxon>Bacteria</taxon>
        <taxon>Bacillati</taxon>
        <taxon>Actinomycetota</taxon>
        <taxon>Actinomycetes</taxon>
        <taxon>Streptosporangiales</taxon>
        <taxon>Streptosporangiaceae</taxon>
        <taxon>Streptosporangium</taxon>
    </lineage>
</organism>
<dbReference type="SMART" id="SM00421">
    <property type="entry name" value="HTH_LUXR"/>
    <property type="match status" value="1"/>
</dbReference>
<dbReference type="Pfam" id="PF00196">
    <property type="entry name" value="GerE"/>
    <property type="match status" value="1"/>
</dbReference>
<dbReference type="InterPro" id="IPR036390">
    <property type="entry name" value="WH_DNA-bd_sf"/>
</dbReference>
<dbReference type="InterPro" id="IPR002831">
    <property type="entry name" value="Tscrpt_reg_TrmB_N"/>
</dbReference>
<dbReference type="Proteomes" id="UP000611554">
    <property type="component" value="Unassembled WGS sequence"/>
</dbReference>
<dbReference type="InterPro" id="IPR000792">
    <property type="entry name" value="Tscrpt_reg_LuxR_C"/>
</dbReference>
<dbReference type="InterPro" id="IPR016032">
    <property type="entry name" value="Sig_transdc_resp-reg_C-effctor"/>
</dbReference>
<feature type="domain" description="HTH luxR-type" evidence="1">
    <location>
        <begin position="260"/>
        <end position="309"/>
    </location>
</feature>